<gene>
    <name evidence="2" type="ORF">GALL_224660</name>
</gene>
<evidence type="ECO:0000313" key="2">
    <source>
        <dbReference type="EMBL" id="OIQ95497.1"/>
    </source>
</evidence>
<name>A0A1J5RI90_9ZZZZ</name>
<dbReference type="AlphaFoldDB" id="A0A1J5RI90"/>
<protein>
    <submittedName>
        <fullName evidence="2">Uncharacterized protein</fullName>
    </submittedName>
</protein>
<dbReference type="EMBL" id="MLJW01000165">
    <property type="protein sequence ID" value="OIQ95497.1"/>
    <property type="molecule type" value="Genomic_DNA"/>
</dbReference>
<keyword evidence="1" id="KW-1133">Transmembrane helix</keyword>
<keyword evidence="1" id="KW-0812">Transmembrane</keyword>
<feature type="transmembrane region" description="Helical" evidence="1">
    <location>
        <begin position="20"/>
        <end position="40"/>
    </location>
</feature>
<keyword evidence="1" id="KW-0472">Membrane</keyword>
<comment type="caution">
    <text evidence="2">The sequence shown here is derived from an EMBL/GenBank/DDBJ whole genome shotgun (WGS) entry which is preliminary data.</text>
</comment>
<proteinExistence type="predicted"/>
<evidence type="ECO:0000256" key="1">
    <source>
        <dbReference type="SAM" id="Phobius"/>
    </source>
</evidence>
<accession>A0A1J5RI90</accession>
<organism evidence="2">
    <name type="scientific">mine drainage metagenome</name>
    <dbReference type="NCBI Taxonomy" id="410659"/>
    <lineage>
        <taxon>unclassified sequences</taxon>
        <taxon>metagenomes</taxon>
        <taxon>ecological metagenomes</taxon>
    </lineage>
</organism>
<sequence>MLNKPPEFYPQRRGISPRGVARILLATWLFTLLVCFYSDFSQTPADPAGNIPLAHAQSGSSGHGGSAQDTDACCTVLQNLPTFFKMGKIEAPLQNLMVVLPPYFLVVLSALLVTATLRFFCTDPPGEPSPLLAANALWPNAPPR</sequence>
<reference evidence="2" key="1">
    <citation type="submission" date="2016-10" db="EMBL/GenBank/DDBJ databases">
        <title>Sequence of Gallionella enrichment culture.</title>
        <authorList>
            <person name="Poehlein A."/>
            <person name="Muehling M."/>
            <person name="Daniel R."/>
        </authorList>
    </citation>
    <scope>NUCLEOTIDE SEQUENCE</scope>
</reference>